<keyword evidence="1" id="KW-1133">Transmembrane helix</keyword>
<organism evidence="2 3">
    <name type="scientific">Peptoniphilus lacrimalis</name>
    <dbReference type="NCBI Taxonomy" id="33031"/>
    <lineage>
        <taxon>Bacteria</taxon>
        <taxon>Bacillati</taxon>
        <taxon>Bacillota</taxon>
        <taxon>Tissierellia</taxon>
        <taxon>Tissierellales</taxon>
        <taxon>Peptoniphilaceae</taxon>
        <taxon>Peptoniphilus</taxon>
    </lineage>
</organism>
<gene>
    <name evidence="2" type="ORF">NCTC13149_00053</name>
</gene>
<feature type="transmembrane region" description="Helical" evidence="1">
    <location>
        <begin position="116"/>
        <end position="135"/>
    </location>
</feature>
<dbReference type="AlphaFoldDB" id="A0A379C207"/>
<evidence type="ECO:0000313" key="3">
    <source>
        <dbReference type="Proteomes" id="UP000255517"/>
    </source>
</evidence>
<dbReference type="EMBL" id="UGSZ01000001">
    <property type="protein sequence ID" value="SUB56283.1"/>
    <property type="molecule type" value="Genomic_DNA"/>
</dbReference>
<protein>
    <submittedName>
        <fullName evidence="2">Uncharacterized protein</fullName>
    </submittedName>
</protein>
<keyword evidence="1" id="KW-0812">Transmembrane</keyword>
<evidence type="ECO:0000313" key="2">
    <source>
        <dbReference type="EMBL" id="SUB56283.1"/>
    </source>
</evidence>
<reference evidence="2 3" key="1">
    <citation type="submission" date="2018-06" db="EMBL/GenBank/DDBJ databases">
        <authorList>
            <consortium name="Pathogen Informatics"/>
            <person name="Doyle S."/>
        </authorList>
    </citation>
    <scope>NUCLEOTIDE SEQUENCE [LARGE SCALE GENOMIC DNA]</scope>
    <source>
        <strain evidence="2 3">NCTC13149</strain>
    </source>
</reference>
<feature type="transmembrane region" description="Helical" evidence="1">
    <location>
        <begin position="81"/>
        <end position="104"/>
    </location>
</feature>
<dbReference type="RefSeq" id="WP_019034194.1">
    <property type="nucleotide sequence ID" value="NZ_UGSZ01000001.1"/>
</dbReference>
<dbReference type="STRING" id="1122949.GCA_000378725_00124"/>
<dbReference type="OrthoDB" id="116789at2"/>
<feature type="transmembrane region" description="Helical" evidence="1">
    <location>
        <begin position="166"/>
        <end position="184"/>
    </location>
</feature>
<proteinExistence type="predicted"/>
<name>A0A379C207_9FIRM</name>
<sequence length="299" mass="35410">MKLIDNEIINRYIYYLCRYIPYDKKELAKDEIMDILQRRLPIAYTDKDIKDELNRLGNPYEIGLKYSNKGNFLLNGKSYEIFISMIYMLFSAGAVSLILFFFNYFARISKLGFFEILQTIILTAFMLALIPSWICEKVKSTKILKTFMKAWSIDDLYESSSIKHSIYGIIFVLIYSSMFFLLQLYTKTGNIEKSTYNIIILLFFINVLRDTLRISEDSTVSNIVYVAYIFDLLTISIFAILLKFAIPNIFPIRVIIFMNVVDILYMTVNLFRDKNIISLRKKRKRENRNRKYKKIDEDK</sequence>
<dbReference type="Proteomes" id="UP000255517">
    <property type="component" value="Unassembled WGS sequence"/>
</dbReference>
<feature type="transmembrane region" description="Helical" evidence="1">
    <location>
        <begin position="224"/>
        <end position="246"/>
    </location>
</feature>
<feature type="transmembrane region" description="Helical" evidence="1">
    <location>
        <begin position="252"/>
        <end position="271"/>
    </location>
</feature>
<accession>A0A379C207</accession>
<evidence type="ECO:0000256" key="1">
    <source>
        <dbReference type="SAM" id="Phobius"/>
    </source>
</evidence>
<keyword evidence="1" id="KW-0472">Membrane</keyword>